<sequence>MMPGKGRMRSTRRFSSVASAIAGSMVCALIALTGIPGDAPKRLGVAERANVVTLPTTIGFADSDIYGMSPDDVNRTLALMANNRVNTIRLMIPWAGVEPILGQLDWSLVDKTVNAAAAMNMSIIAFINATPPWAMSPGGLPLSSRPSNPDAYGAFTAKVATRYKGKISAYEIWNEPNAVFFYSPAPDPAGYTDLLKAAYPRIKGVDPDATVIGGVVGAVVDFGSWSINPVRFIAGMYAAGAKGNFDALSFHPYNYNLKFSDGMLIANSPVLQVVQMRQVMLDNGDEEKRIWATEYGEPTSVVNEATQAAYLRDIYTKWQEMPYTGPLMVYTTRDRQTGSNQADATVGLYRSDWTPKPAAADLAATIAAGVPKSPEFQRFSQITDPAHGSVLSPVFKATTTVWAQVRTINTIYEMPGGYVSSPRPAADIAMQRNSVPASVFANGYQDFSGGQQFRVWWSPETGAHWASSAFAQAWKPQLGLATSDEHYVNGSNRVDFQHGYMIWAPWVGVQVYYT</sequence>
<dbReference type="Gene3D" id="3.20.20.80">
    <property type="entry name" value="Glycosidases"/>
    <property type="match status" value="1"/>
</dbReference>
<evidence type="ECO:0000313" key="2">
    <source>
        <dbReference type="Proteomes" id="UP000465609"/>
    </source>
</evidence>
<evidence type="ECO:0000313" key="1">
    <source>
        <dbReference type="EMBL" id="BBX83861.1"/>
    </source>
</evidence>
<dbReference type="PANTHER" id="PTHR12631">
    <property type="entry name" value="ALPHA-L-IDURONIDASE"/>
    <property type="match status" value="1"/>
</dbReference>
<evidence type="ECO:0008006" key="3">
    <source>
        <dbReference type="Google" id="ProtNLM"/>
    </source>
</evidence>
<reference evidence="1 2" key="1">
    <citation type="journal article" date="2019" name="Emerg. Microbes Infect.">
        <title>Comprehensive subspecies identification of 175 nontuberculous mycobacteria species based on 7547 genomic profiles.</title>
        <authorList>
            <person name="Matsumoto Y."/>
            <person name="Kinjo T."/>
            <person name="Motooka D."/>
            <person name="Nabeya D."/>
            <person name="Jung N."/>
            <person name="Uechi K."/>
            <person name="Horii T."/>
            <person name="Iida T."/>
            <person name="Fujita J."/>
            <person name="Nakamura S."/>
        </authorList>
    </citation>
    <scope>NUCLEOTIDE SEQUENCE [LARGE SCALE GENOMIC DNA]</scope>
    <source>
        <strain evidence="1 2">JCM 15296</strain>
    </source>
</reference>
<dbReference type="PANTHER" id="PTHR12631:SF10">
    <property type="entry name" value="BETA-XYLOSIDASE-LIKE PROTEIN-RELATED"/>
    <property type="match status" value="1"/>
</dbReference>
<dbReference type="Proteomes" id="UP000465609">
    <property type="component" value="Chromosome"/>
</dbReference>
<accession>A0ABM7IB40</accession>
<name>A0ABM7IB40_9MYCO</name>
<proteinExistence type="predicted"/>
<keyword evidence="2" id="KW-1185">Reference proteome</keyword>
<dbReference type="EMBL" id="AP022577">
    <property type="protein sequence ID" value="BBX83861.1"/>
    <property type="molecule type" value="Genomic_DNA"/>
</dbReference>
<dbReference type="Pfam" id="PF08310">
    <property type="entry name" value="LGFP"/>
    <property type="match status" value="1"/>
</dbReference>
<dbReference type="InterPro" id="IPR051923">
    <property type="entry name" value="Glycosyl_Hydrolase_39"/>
</dbReference>
<dbReference type="InterPro" id="IPR017853">
    <property type="entry name" value="GH"/>
</dbReference>
<protein>
    <recommendedName>
        <fullName evidence="3">Glycoside hydrolase family 5 domain-containing protein</fullName>
    </recommendedName>
</protein>
<organism evidence="1 2">
    <name type="scientific">Mycolicibacterium aubagnense</name>
    <dbReference type="NCBI Taxonomy" id="319707"/>
    <lineage>
        <taxon>Bacteria</taxon>
        <taxon>Bacillati</taxon>
        <taxon>Actinomycetota</taxon>
        <taxon>Actinomycetes</taxon>
        <taxon>Mycobacteriales</taxon>
        <taxon>Mycobacteriaceae</taxon>
        <taxon>Mycolicibacterium</taxon>
    </lineage>
</organism>
<gene>
    <name evidence="1" type="ORF">MAUB_17340</name>
</gene>
<dbReference type="SUPFAM" id="SSF51445">
    <property type="entry name" value="(Trans)glycosidases"/>
    <property type="match status" value="1"/>
</dbReference>
<dbReference type="InterPro" id="IPR013207">
    <property type="entry name" value="LGFP"/>
</dbReference>